<proteinExistence type="predicted"/>
<sequence length="128" mass="14018">MTTLEPKTKGQAWSTVLFGITLHKGDQTGAESLESPYLPHQCAILAHPVHLFHAPNALSKDHVAQILRRVIKSLSKEGMCELSCTPEDIDCHSFSKGSSSYTLGQVNRSTPVSMYLLIGQSLGKLKDR</sequence>
<dbReference type="EMBL" id="NBNE01000934">
    <property type="protein sequence ID" value="OWZ16434.1"/>
    <property type="molecule type" value="Genomic_DNA"/>
</dbReference>
<dbReference type="Proteomes" id="UP000198211">
    <property type="component" value="Unassembled WGS sequence"/>
</dbReference>
<evidence type="ECO:0000313" key="2">
    <source>
        <dbReference type="Proteomes" id="UP000198211"/>
    </source>
</evidence>
<keyword evidence="2" id="KW-1185">Reference proteome</keyword>
<name>A0A225WG96_9STRA</name>
<gene>
    <name evidence="1" type="ORF">PHMEG_0009771</name>
</gene>
<dbReference type="AlphaFoldDB" id="A0A225WG96"/>
<accession>A0A225WG96</accession>
<comment type="caution">
    <text evidence="1">The sequence shown here is derived from an EMBL/GenBank/DDBJ whole genome shotgun (WGS) entry which is preliminary data.</text>
</comment>
<reference evidence="2" key="1">
    <citation type="submission" date="2017-03" db="EMBL/GenBank/DDBJ databases">
        <title>Phytopthora megakarya and P. palmivora, two closely related causual agents of cacao black pod achieved similar genome size and gene model numbers by different mechanisms.</title>
        <authorList>
            <person name="Ali S."/>
            <person name="Shao J."/>
            <person name="Larry D.J."/>
            <person name="Kronmiller B."/>
            <person name="Shen D."/>
            <person name="Strem M.D."/>
            <person name="Melnick R.L."/>
            <person name="Guiltinan M.J."/>
            <person name="Tyler B.M."/>
            <person name="Meinhardt L.W."/>
            <person name="Bailey B.A."/>
        </authorList>
    </citation>
    <scope>NUCLEOTIDE SEQUENCE [LARGE SCALE GENOMIC DNA]</scope>
    <source>
        <strain evidence="2">zdho120</strain>
    </source>
</reference>
<organism evidence="1 2">
    <name type="scientific">Phytophthora megakarya</name>
    <dbReference type="NCBI Taxonomy" id="4795"/>
    <lineage>
        <taxon>Eukaryota</taxon>
        <taxon>Sar</taxon>
        <taxon>Stramenopiles</taxon>
        <taxon>Oomycota</taxon>
        <taxon>Peronosporomycetes</taxon>
        <taxon>Peronosporales</taxon>
        <taxon>Peronosporaceae</taxon>
        <taxon>Phytophthora</taxon>
    </lineage>
</organism>
<protein>
    <submittedName>
        <fullName evidence="1">Uncharacterized protein</fullName>
    </submittedName>
</protein>
<evidence type="ECO:0000313" key="1">
    <source>
        <dbReference type="EMBL" id="OWZ16434.1"/>
    </source>
</evidence>